<dbReference type="PROSITE" id="PS51257">
    <property type="entry name" value="PROKAR_LIPOPROTEIN"/>
    <property type="match status" value="1"/>
</dbReference>
<dbReference type="InterPro" id="IPR011057">
    <property type="entry name" value="Mss4-like_sf"/>
</dbReference>
<dbReference type="PROSITE" id="PS51891">
    <property type="entry name" value="CENP_V_GFA"/>
    <property type="match status" value="1"/>
</dbReference>
<dbReference type="GO" id="GO:0046872">
    <property type="term" value="F:metal ion binding"/>
    <property type="evidence" value="ECO:0007669"/>
    <property type="project" value="UniProtKB-KW"/>
</dbReference>
<dbReference type="EMBL" id="FTOT01000007">
    <property type="protein sequence ID" value="SIT18244.1"/>
    <property type="molecule type" value="Genomic_DNA"/>
</dbReference>
<gene>
    <name evidence="6" type="ORF">SAMN05421774_107130</name>
</gene>
<dbReference type="SUPFAM" id="SSF51316">
    <property type="entry name" value="Mss4-like"/>
    <property type="match status" value="1"/>
</dbReference>
<dbReference type="AlphaFoldDB" id="A0A1N7Q5W4"/>
<evidence type="ECO:0000256" key="3">
    <source>
        <dbReference type="ARBA" id="ARBA00022833"/>
    </source>
</evidence>
<protein>
    <submittedName>
        <fullName evidence="6">Uncharacterized conserved protein</fullName>
    </submittedName>
</protein>
<dbReference type="Pfam" id="PF04828">
    <property type="entry name" value="GFA"/>
    <property type="match status" value="1"/>
</dbReference>
<dbReference type="OrthoDB" id="9807246at2"/>
<evidence type="ECO:0000313" key="6">
    <source>
        <dbReference type="EMBL" id="SIT18244.1"/>
    </source>
</evidence>
<dbReference type="GO" id="GO:0016846">
    <property type="term" value="F:carbon-sulfur lyase activity"/>
    <property type="evidence" value="ECO:0007669"/>
    <property type="project" value="InterPro"/>
</dbReference>
<dbReference type="InterPro" id="IPR006913">
    <property type="entry name" value="CENP-V/GFA"/>
</dbReference>
<dbReference type="PANTHER" id="PTHR33337">
    <property type="entry name" value="GFA DOMAIN-CONTAINING PROTEIN"/>
    <property type="match status" value="1"/>
</dbReference>
<feature type="domain" description="CENP-V/GFA" evidence="5">
    <location>
        <begin position="8"/>
        <end position="110"/>
    </location>
</feature>
<name>A0A1N7Q5W4_9RHOB</name>
<comment type="similarity">
    <text evidence="1">Belongs to the Gfa family.</text>
</comment>
<evidence type="ECO:0000256" key="1">
    <source>
        <dbReference type="ARBA" id="ARBA00005495"/>
    </source>
</evidence>
<accession>A0A1N7Q5W4</accession>
<evidence type="ECO:0000313" key="7">
    <source>
        <dbReference type="Proteomes" id="UP000186141"/>
    </source>
</evidence>
<evidence type="ECO:0000256" key="4">
    <source>
        <dbReference type="ARBA" id="ARBA00023239"/>
    </source>
</evidence>
<evidence type="ECO:0000256" key="2">
    <source>
        <dbReference type="ARBA" id="ARBA00022723"/>
    </source>
</evidence>
<reference evidence="6 7" key="1">
    <citation type="submission" date="2017-01" db="EMBL/GenBank/DDBJ databases">
        <authorList>
            <person name="Mah S.A."/>
            <person name="Swanson W.J."/>
            <person name="Moy G.W."/>
            <person name="Vacquier V.D."/>
        </authorList>
    </citation>
    <scope>NUCLEOTIDE SEQUENCE [LARGE SCALE GENOMIC DNA]</scope>
    <source>
        <strain evidence="6 7">DSM 26375</strain>
    </source>
</reference>
<dbReference type="RefSeq" id="WP_076533223.1">
    <property type="nucleotide sequence ID" value="NZ_BMEH01000007.1"/>
</dbReference>
<proteinExistence type="inferred from homology"/>
<dbReference type="Gene3D" id="3.90.1590.10">
    <property type="entry name" value="glutathione-dependent formaldehyde- activating enzyme (gfa)"/>
    <property type="match status" value="1"/>
</dbReference>
<dbReference type="STRING" id="1086013.SAMN05421774_107130"/>
<evidence type="ECO:0000259" key="5">
    <source>
        <dbReference type="PROSITE" id="PS51891"/>
    </source>
</evidence>
<keyword evidence="7" id="KW-1185">Reference proteome</keyword>
<organism evidence="6 7">
    <name type="scientific">Gemmobacter megaterium</name>
    <dbReference type="NCBI Taxonomy" id="1086013"/>
    <lineage>
        <taxon>Bacteria</taxon>
        <taxon>Pseudomonadati</taxon>
        <taxon>Pseudomonadota</taxon>
        <taxon>Alphaproteobacteria</taxon>
        <taxon>Rhodobacterales</taxon>
        <taxon>Paracoccaceae</taxon>
        <taxon>Gemmobacter</taxon>
    </lineage>
</organism>
<keyword evidence="2" id="KW-0479">Metal-binding</keyword>
<sequence length="153" mass="16886">MKRPDLPMTGACRCGRTRFRVTAAPFMTAACHCAGCQKMSASAYSLTAMIPPEALELTEGETVIGGLKTPGQHHNFCPHCLSWMFTRIDMGGTRFLNLRPTMLDDASWFEPFIETMTAERLPWAMTPARHSYAGFPDMSEFPALMASFAAAQV</sequence>
<dbReference type="PANTHER" id="PTHR33337:SF40">
    <property type="entry name" value="CENP-V_GFA DOMAIN-CONTAINING PROTEIN-RELATED"/>
    <property type="match status" value="1"/>
</dbReference>
<keyword evidence="4" id="KW-0456">Lyase</keyword>
<dbReference type="Proteomes" id="UP000186141">
    <property type="component" value="Unassembled WGS sequence"/>
</dbReference>
<keyword evidence="3" id="KW-0862">Zinc</keyword>